<keyword evidence="2" id="KW-0472">Membrane</keyword>
<gene>
    <name evidence="2" type="primary">Tmed4</name>
    <name evidence="2" type="ORF">CM83_12149</name>
</gene>
<protein>
    <submittedName>
        <fullName evidence="2">Transmembrane emp24 domain-containing protein 4</fullName>
    </submittedName>
</protein>
<dbReference type="InterPro" id="IPR009038">
    <property type="entry name" value="GOLD_dom"/>
</dbReference>
<proteinExistence type="predicted"/>
<organism evidence="2">
    <name type="scientific">Lygus hesperus</name>
    <name type="common">Western plant bug</name>
    <dbReference type="NCBI Taxonomy" id="30085"/>
    <lineage>
        <taxon>Eukaryota</taxon>
        <taxon>Metazoa</taxon>
        <taxon>Ecdysozoa</taxon>
        <taxon>Arthropoda</taxon>
        <taxon>Hexapoda</taxon>
        <taxon>Insecta</taxon>
        <taxon>Pterygota</taxon>
        <taxon>Neoptera</taxon>
        <taxon>Paraneoptera</taxon>
        <taxon>Hemiptera</taxon>
        <taxon>Heteroptera</taxon>
        <taxon>Panheteroptera</taxon>
        <taxon>Cimicomorpha</taxon>
        <taxon>Miridae</taxon>
        <taxon>Mirini</taxon>
        <taxon>Lygus</taxon>
    </lineage>
</organism>
<dbReference type="EMBL" id="GBHO01016166">
    <property type="protein sequence ID" value="JAG27438.1"/>
    <property type="molecule type" value="Transcribed_RNA"/>
</dbReference>
<reference evidence="2" key="2">
    <citation type="submission" date="2014-07" db="EMBL/GenBank/DDBJ databases">
        <authorList>
            <person name="Hull J."/>
        </authorList>
    </citation>
    <scope>NUCLEOTIDE SEQUENCE</scope>
</reference>
<feature type="domain" description="GOLD" evidence="1">
    <location>
        <begin position="33"/>
        <end position="159"/>
    </location>
</feature>
<name>A0A0A9Y8L3_LYGHE</name>
<dbReference type="AlphaFoldDB" id="A0A0A9Y8L3"/>
<sequence>SKKAKKTFTNKQMVPRCALLLLLCTYIYTVQGVYFLMENNQVQCFQYDVYEEKPSQVKYANIDYRSTIDNPKVSIKVSLPDNTTLLEVECGIKGNIAWPYSVTGPHQVCVHMQGDSNQKYRFGLTFAVPEIATVSSRAVSTEHLAAISVELKKLTVRLNA</sequence>
<reference evidence="2" key="1">
    <citation type="journal article" date="2014" name="PLoS ONE">
        <title>Transcriptome-Based Identification of ABC Transporters in the Western Tarnished Plant Bug Lygus hesperus.</title>
        <authorList>
            <person name="Hull J.J."/>
            <person name="Chaney K."/>
            <person name="Geib S.M."/>
            <person name="Fabrick J.A."/>
            <person name="Brent C.S."/>
            <person name="Walsh D."/>
            <person name="Lavine L.C."/>
        </authorList>
    </citation>
    <scope>NUCLEOTIDE SEQUENCE</scope>
</reference>
<feature type="non-terminal residue" evidence="2">
    <location>
        <position position="1"/>
    </location>
</feature>
<accession>A0A0A9Y8L3</accession>
<evidence type="ECO:0000313" key="2">
    <source>
        <dbReference type="EMBL" id="JAG27438.1"/>
    </source>
</evidence>
<keyword evidence="2" id="KW-0812">Transmembrane</keyword>
<dbReference type="Pfam" id="PF01105">
    <property type="entry name" value="EMP24_GP25L"/>
    <property type="match status" value="1"/>
</dbReference>
<evidence type="ECO:0000259" key="1">
    <source>
        <dbReference type="Pfam" id="PF01105"/>
    </source>
</evidence>